<keyword evidence="4" id="KW-1185">Reference proteome</keyword>
<evidence type="ECO:0000313" key="4">
    <source>
        <dbReference type="Proteomes" id="UP000664209"/>
    </source>
</evidence>
<dbReference type="InterPro" id="IPR002645">
    <property type="entry name" value="STAS_dom"/>
</dbReference>
<evidence type="ECO:0000259" key="2">
    <source>
        <dbReference type="PROSITE" id="PS50801"/>
    </source>
</evidence>
<dbReference type="EMBL" id="JAGEMK010000002">
    <property type="protein sequence ID" value="MBO1751400.1"/>
    <property type="molecule type" value="Genomic_DNA"/>
</dbReference>
<feature type="region of interest" description="Disordered" evidence="1">
    <location>
        <begin position="1"/>
        <end position="29"/>
    </location>
</feature>
<feature type="domain" description="STAS" evidence="2">
    <location>
        <begin position="28"/>
        <end position="124"/>
    </location>
</feature>
<accession>A0A939LQY6</accession>
<organism evidence="3 4">
    <name type="scientific">Actinotalea soli</name>
    <dbReference type="NCBI Taxonomy" id="2819234"/>
    <lineage>
        <taxon>Bacteria</taxon>
        <taxon>Bacillati</taxon>
        <taxon>Actinomycetota</taxon>
        <taxon>Actinomycetes</taxon>
        <taxon>Micrococcales</taxon>
        <taxon>Cellulomonadaceae</taxon>
        <taxon>Actinotalea</taxon>
    </lineage>
</organism>
<dbReference type="CDD" id="cd07043">
    <property type="entry name" value="STAS_anti-anti-sigma_factors"/>
    <property type="match status" value="1"/>
</dbReference>
<evidence type="ECO:0000256" key="1">
    <source>
        <dbReference type="SAM" id="MobiDB-lite"/>
    </source>
</evidence>
<dbReference type="RefSeq" id="WP_208055059.1">
    <property type="nucleotide sequence ID" value="NZ_JAGEMK010000002.1"/>
</dbReference>
<dbReference type="InterPro" id="IPR036513">
    <property type="entry name" value="STAS_dom_sf"/>
</dbReference>
<dbReference type="Gene3D" id="3.30.750.24">
    <property type="entry name" value="STAS domain"/>
    <property type="match status" value="1"/>
</dbReference>
<name>A0A939LQY6_9CELL</name>
<dbReference type="Pfam" id="PF13466">
    <property type="entry name" value="STAS_2"/>
    <property type="match status" value="1"/>
</dbReference>
<evidence type="ECO:0000313" key="3">
    <source>
        <dbReference type="EMBL" id="MBO1751400.1"/>
    </source>
</evidence>
<dbReference type="PROSITE" id="PS50801">
    <property type="entry name" value="STAS"/>
    <property type="match status" value="1"/>
</dbReference>
<reference evidence="3" key="1">
    <citation type="submission" date="2021-03" db="EMBL/GenBank/DDBJ databases">
        <title>Actinotalea soli sp. nov., isolated from soil.</title>
        <authorList>
            <person name="Ping W."/>
            <person name="Zhang J."/>
        </authorList>
    </citation>
    <scope>NUCLEOTIDE SEQUENCE</scope>
    <source>
        <strain evidence="3">BY-33</strain>
    </source>
</reference>
<protein>
    <submittedName>
        <fullName evidence="3">STAS domain-containing protein</fullName>
    </submittedName>
</protein>
<proteinExistence type="predicted"/>
<sequence length="124" mass="12942">MELHPIDAGATPAAPPLMPAPPPSTPHGSVRLEVQDERVHVVLRGEIDTTVKEPLSDALDGAAHLALPVEVDCTGVAFIDSSGLSALLWLANVAAEPPRLLHVPPSMHDLLTLTGTAQAFTLVP</sequence>
<comment type="caution">
    <text evidence="3">The sequence shown here is derived from an EMBL/GenBank/DDBJ whole genome shotgun (WGS) entry which is preliminary data.</text>
</comment>
<gene>
    <name evidence="3" type="ORF">J4G33_06245</name>
</gene>
<dbReference type="SUPFAM" id="SSF52091">
    <property type="entry name" value="SpoIIaa-like"/>
    <property type="match status" value="1"/>
</dbReference>
<dbReference type="InterPro" id="IPR058548">
    <property type="entry name" value="MlaB-like_STAS"/>
</dbReference>
<feature type="compositionally biased region" description="Pro residues" evidence="1">
    <location>
        <begin position="13"/>
        <end position="25"/>
    </location>
</feature>
<dbReference type="Proteomes" id="UP000664209">
    <property type="component" value="Unassembled WGS sequence"/>
</dbReference>
<dbReference type="AlphaFoldDB" id="A0A939LQY6"/>